<dbReference type="Pfam" id="PF00512">
    <property type="entry name" value="HisKA"/>
    <property type="match status" value="1"/>
</dbReference>
<dbReference type="AlphaFoldDB" id="A0A7C0ZAS2"/>
<dbReference type="SUPFAM" id="SSF55874">
    <property type="entry name" value="ATPase domain of HSP90 chaperone/DNA topoisomerase II/histidine kinase"/>
    <property type="match status" value="1"/>
</dbReference>
<dbReference type="InterPro" id="IPR001789">
    <property type="entry name" value="Sig_transdc_resp-reg_receiver"/>
</dbReference>
<dbReference type="InterPro" id="IPR011006">
    <property type="entry name" value="CheY-like_superfamily"/>
</dbReference>
<dbReference type="Pfam" id="PF02518">
    <property type="entry name" value="HATPase_c"/>
    <property type="match status" value="1"/>
</dbReference>
<dbReference type="Pfam" id="PF00072">
    <property type="entry name" value="Response_reg"/>
    <property type="match status" value="1"/>
</dbReference>
<feature type="modified residue" description="4-aspartylphosphate" evidence="2">
    <location>
        <position position="345"/>
    </location>
</feature>
<dbReference type="InterPro" id="IPR003594">
    <property type="entry name" value="HATPase_dom"/>
</dbReference>
<dbReference type="CDD" id="cd00082">
    <property type="entry name" value="HisKA"/>
    <property type="match status" value="1"/>
</dbReference>
<accession>A0A7C0ZAS2</accession>
<dbReference type="Gene3D" id="3.30.565.10">
    <property type="entry name" value="Histidine kinase-like ATPase, C-terminal domain"/>
    <property type="match status" value="1"/>
</dbReference>
<sequence length="412" mass="47396">MNDEGRRILGVLKKEDVENIQKGDIKVIDVVIDGRRVKYRVEPLMDGDNLILCFYPETDMCINYSQYKFSRIVEMIEVIAGISHRINNPLQAVMGFSELLKERTNDKELLEYTEHIISSVTRIKRVVEQFCAYTNMLKNYDEKKEIQISRILEDSLLLLKSHPYYTMVDVAYVIERDFTINASPEMIREALFRLLENAIEFAYSSGTDGWVRITVDRGEEEGRVLVENSGSPIDASKVVQIFEHFYTTNDDKLGLGLGIAKRLITLNNGSIVYKEDSKHPAFLIEFPVSEREKVSGILIVDDEVENVKLLEKALSSMGYKVDCAYTGKEALEKIESERYNVIILDMILPDMSGYRVFLDMDDEQKKRVIVFTGDSMHPELEELKKGRVRVLLKPVPIESLKREIENIVNERG</sequence>
<evidence type="ECO:0000256" key="2">
    <source>
        <dbReference type="PROSITE-ProRule" id="PRU00169"/>
    </source>
</evidence>
<evidence type="ECO:0000313" key="5">
    <source>
        <dbReference type="EMBL" id="HDI83720.1"/>
    </source>
</evidence>
<keyword evidence="1 2" id="KW-0597">Phosphoprotein</keyword>
<dbReference type="SMART" id="SM00387">
    <property type="entry name" value="HATPase_c"/>
    <property type="match status" value="1"/>
</dbReference>
<evidence type="ECO:0000259" key="4">
    <source>
        <dbReference type="PROSITE" id="PS50110"/>
    </source>
</evidence>
<proteinExistence type="predicted"/>
<dbReference type="Proteomes" id="UP000885847">
    <property type="component" value="Unassembled WGS sequence"/>
</dbReference>
<dbReference type="InterPro" id="IPR036890">
    <property type="entry name" value="HATPase_C_sf"/>
</dbReference>
<reference evidence="5" key="1">
    <citation type="journal article" date="2020" name="mSystems">
        <title>Genome- and Community-Level Interaction Insights into Carbon Utilization and Element Cycling Functions of Hydrothermarchaeota in Hydrothermal Sediment.</title>
        <authorList>
            <person name="Zhou Z."/>
            <person name="Liu Y."/>
            <person name="Xu W."/>
            <person name="Pan J."/>
            <person name="Luo Z.H."/>
            <person name="Li M."/>
        </authorList>
    </citation>
    <scope>NUCLEOTIDE SEQUENCE [LARGE SCALE GENOMIC DNA]</scope>
    <source>
        <strain evidence="5">HyVt-102</strain>
    </source>
</reference>
<dbReference type="PROSITE" id="PS50110">
    <property type="entry name" value="RESPONSE_REGULATORY"/>
    <property type="match status" value="1"/>
</dbReference>
<dbReference type="PANTHER" id="PTHR43547">
    <property type="entry name" value="TWO-COMPONENT HISTIDINE KINASE"/>
    <property type="match status" value="1"/>
</dbReference>
<organism evidence="5">
    <name type="scientific">candidate division WOR-3 bacterium</name>
    <dbReference type="NCBI Taxonomy" id="2052148"/>
    <lineage>
        <taxon>Bacteria</taxon>
        <taxon>Bacteria division WOR-3</taxon>
    </lineage>
</organism>
<keyword evidence="5" id="KW-0808">Transferase</keyword>
<feature type="domain" description="Response regulatory" evidence="4">
    <location>
        <begin position="296"/>
        <end position="408"/>
    </location>
</feature>
<feature type="domain" description="Histidine kinase" evidence="3">
    <location>
        <begin position="81"/>
        <end position="290"/>
    </location>
</feature>
<dbReference type="InterPro" id="IPR036097">
    <property type="entry name" value="HisK_dim/P_sf"/>
</dbReference>
<dbReference type="SMART" id="SM00388">
    <property type="entry name" value="HisKA"/>
    <property type="match status" value="1"/>
</dbReference>
<dbReference type="GO" id="GO:0000155">
    <property type="term" value="F:phosphorelay sensor kinase activity"/>
    <property type="evidence" value="ECO:0007669"/>
    <property type="project" value="InterPro"/>
</dbReference>
<dbReference type="Gene3D" id="1.10.287.130">
    <property type="match status" value="1"/>
</dbReference>
<name>A0A7C0ZAS2_UNCW3</name>
<dbReference type="SUPFAM" id="SSF52172">
    <property type="entry name" value="CheY-like"/>
    <property type="match status" value="1"/>
</dbReference>
<dbReference type="SUPFAM" id="SSF47384">
    <property type="entry name" value="Homodimeric domain of signal transducing histidine kinase"/>
    <property type="match status" value="1"/>
</dbReference>
<evidence type="ECO:0000256" key="1">
    <source>
        <dbReference type="ARBA" id="ARBA00022553"/>
    </source>
</evidence>
<keyword evidence="5" id="KW-0418">Kinase</keyword>
<comment type="caution">
    <text evidence="5">The sequence shown here is derived from an EMBL/GenBank/DDBJ whole genome shotgun (WGS) entry which is preliminary data.</text>
</comment>
<dbReference type="InterPro" id="IPR003661">
    <property type="entry name" value="HisK_dim/P_dom"/>
</dbReference>
<gene>
    <name evidence="5" type="ORF">ENF18_08025</name>
</gene>
<dbReference type="InterPro" id="IPR005467">
    <property type="entry name" value="His_kinase_dom"/>
</dbReference>
<dbReference type="EMBL" id="DQWE01000378">
    <property type="protein sequence ID" value="HDI83720.1"/>
    <property type="molecule type" value="Genomic_DNA"/>
</dbReference>
<protein>
    <submittedName>
        <fullName evidence="5">Hybrid sensor histidine kinase/response regulator</fullName>
    </submittedName>
</protein>
<evidence type="ECO:0000259" key="3">
    <source>
        <dbReference type="PROSITE" id="PS50109"/>
    </source>
</evidence>
<dbReference type="PANTHER" id="PTHR43547:SF2">
    <property type="entry name" value="HYBRID SIGNAL TRANSDUCTION HISTIDINE KINASE C"/>
    <property type="match status" value="1"/>
</dbReference>
<dbReference type="PROSITE" id="PS50109">
    <property type="entry name" value="HIS_KIN"/>
    <property type="match status" value="1"/>
</dbReference>
<dbReference type="Gene3D" id="3.40.50.2300">
    <property type="match status" value="1"/>
</dbReference>
<dbReference type="SMART" id="SM00448">
    <property type="entry name" value="REC"/>
    <property type="match status" value="1"/>
</dbReference>